<keyword evidence="2" id="KW-1185">Reference proteome</keyword>
<dbReference type="EMBL" id="CP007514">
    <property type="protein sequence ID" value="AHY45746.1"/>
    <property type="molecule type" value="Genomic_DNA"/>
</dbReference>
<dbReference type="STRING" id="42256.RradSPS_0463"/>
<dbReference type="Proteomes" id="UP000025229">
    <property type="component" value="Chromosome"/>
</dbReference>
<dbReference type="KEGG" id="rrd:RradSPS_0463"/>
<gene>
    <name evidence="1" type="ORF">RradSPS_0463</name>
</gene>
<name>A0A023X0K4_RUBRA</name>
<evidence type="ECO:0000313" key="1">
    <source>
        <dbReference type="EMBL" id="AHY45746.1"/>
    </source>
</evidence>
<organism evidence="1 2">
    <name type="scientific">Rubrobacter radiotolerans</name>
    <name type="common">Arthrobacter radiotolerans</name>
    <dbReference type="NCBI Taxonomy" id="42256"/>
    <lineage>
        <taxon>Bacteria</taxon>
        <taxon>Bacillati</taxon>
        <taxon>Actinomycetota</taxon>
        <taxon>Rubrobacteria</taxon>
        <taxon>Rubrobacterales</taxon>
        <taxon>Rubrobacteraceae</taxon>
        <taxon>Rubrobacter</taxon>
    </lineage>
</organism>
<dbReference type="HOGENOM" id="CLU_2993958_0_0_11"/>
<accession>A0A023X0K4</accession>
<evidence type="ECO:0000313" key="2">
    <source>
        <dbReference type="Proteomes" id="UP000025229"/>
    </source>
</evidence>
<dbReference type="AlphaFoldDB" id="A0A023X0K4"/>
<reference evidence="1 2" key="1">
    <citation type="submission" date="2014-03" db="EMBL/GenBank/DDBJ databases">
        <title>Complete genome sequence of the Radio-Resistant Rubrobacter radiotolerans RSPS-4.</title>
        <authorList>
            <person name="Egas C.C."/>
            <person name="Barroso C.C."/>
            <person name="Froufe H.J.C."/>
            <person name="Pacheco J.J."/>
            <person name="Albuquerque L.L."/>
            <person name="da Costa M.M.S."/>
        </authorList>
    </citation>
    <scope>NUCLEOTIDE SEQUENCE [LARGE SCALE GENOMIC DNA]</scope>
    <source>
        <strain evidence="1 2">RSPS-4</strain>
    </source>
</reference>
<proteinExistence type="predicted"/>
<protein>
    <submittedName>
        <fullName evidence="1">Uncharacterized protein</fullName>
    </submittedName>
</protein>
<sequence>MCFGVAGPEWMRREFAGFGSVEGGVRGFSLRPGALFSPVLPFYDPSLGSNLSAILAV</sequence>